<dbReference type="InterPro" id="IPR029062">
    <property type="entry name" value="Class_I_gatase-like"/>
</dbReference>
<accession>A0A4R5P402</accession>
<evidence type="ECO:0000256" key="2">
    <source>
        <dbReference type="ARBA" id="ARBA00023125"/>
    </source>
</evidence>
<dbReference type="PANTHER" id="PTHR43130">
    <property type="entry name" value="ARAC-FAMILY TRANSCRIPTIONAL REGULATOR"/>
    <property type="match status" value="1"/>
</dbReference>
<feature type="domain" description="HTH araC/xylS-type" evidence="4">
    <location>
        <begin position="210"/>
        <end position="308"/>
    </location>
</feature>
<evidence type="ECO:0000256" key="1">
    <source>
        <dbReference type="ARBA" id="ARBA00023015"/>
    </source>
</evidence>
<evidence type="ECO:0000313" key="6">
    <source>
        <dbReference type="Proteomes" id="UP000295627"/>
    </source>
</evidence>
<dbReference type="Pfam" id="PF12833">
    <property type="entry name" value="HTH_18"/>
    <property type="match status" value="1"/>
</dbReference>
<dbReference type="Gene3D" id="1.10.10.60">
    <property type="entry name" value="Homeodomain-like"/>
    <property type="match status" value="1"/>
</dbReference>
<dbReference type="InterPro" id="IPR002818">
    <property type="entry name" value="DJ-1/PfpI"/>
</dbReference>
<evidence type="ECO:0000259" key="4">
    <source>
        <dbReference type="PROSITE" id="PS01124"/>
    </source>
</evidence>
<dbReference type="PANTHER" id="PTHR43130:SF3">
    <property type="entry name" value="HTH-TYPE TRANSCRIPTIONAL REGULATOR RV1931C"/>
    <property type="match status" value="1"/>
</dbReference>
<name>A0A4R5P402_9MYCO</name>
<dbReference type="InterPro" id="IPR018060">
    <property type="entry name" value="HTH_AraC"/>
</dbReference>
<comment type="caution">
    <text evidence="5">The sequence shown here is derived from an EMBL/GenBank/DDBJ whole genome shotgun (WGS) entry which is preliminary data.</text>
</comment>
<evidence type="ECO:0000256" key="3">
    <source>
        <dbReference type="ARBA" id="ARBA00023163"/>
    </source>
</evidence>
<dbReference type="CDD" id="cd03137">
    <property type="entry name" value="GATase1_AraC_1"/>
    <property type="match status" value="1"/>
</dbReference>
<keyword evidence="3" id="KW-0804">Transcription</keyword>
<reference evidence="5 6" key="1">
    <citation type="journal article" date="2019" name="Sci. Rep.">
        <title>Extended insight into the Mycobacterium chelonae-abscessus complex through whole genome sequencing of Mycobacterium salmoniphilum outbreak and Mycobacterium salmoniphilum-like strains.</title>
        <authorList>
            <person name="Behra P.R.K."/>
            <person name="Das S."/>
            <person name="Pettersson B.M.F."/>
            <person name="Shirreff L."/>
            <person name="DuCote T."/>
            <person name="Jacobsson K.G."/>
            <person name="Ennis D.G."/>
            <person name="Kirsebom L.A."/>
        </authorList>
    </citation>
    <scope>NUCLEOTIDE SEQUENCE [LARGE SCALE GENOMIC DNA]</scope>
    <source>
        <strain evidence="5 6">DSM 45524</strain>
    </source>
</reference>
<dbReference type="SMART" id="SM00342">
    <property type="entry name" value="HTH_ARAC"/>
    <property type="match status" value="1"/>
</dbReference>
<proteinExistence type="predicted"/>
<dbReference type="InterPro" id="IPR018062">
    <property type="entry name" value="HTH_AraC-typ_CS"/>
</dbReference>
<dbReference type="SUPFAM" id="SSF46689">
    <property type="entry name" value="Homeodomain-like"/>
    <property type="match status" value="2"/>
</dbReference>
<dbReference type="PROSITE" id="PS00041">
    <property type="entry name" value="HTH_ARAC_FAMILY_1"/>
    <property type="match status" value="1"/>
</dbReference>
<dbReference type="GO" id="GO:0043565">
    <property type="term" value="F:sequence-specific DNA binding"/>
    <property type="evidence" value="ECO:0007669"/>
    <property type="project" value="InterPro"/>
</dbReference>
<dbReference type="Gene3D" id="3.40.50.880">
    <property type="match status" value="1"/>
</dbReference>
<gene>
    <name evidence="5" type="ORF">EJ571_26425</name>
</gene>
<sequence>MDKHSIAVVALDGVTALDLAIPIDVFTVEPDTPYDVKVCAISDRVTMASGLTLAIDHGLDVVFDADTVIVPGYQAVNRPVPPSVVDALVTSLARGARLASICTGAFALAAAGILDGLRATTHWQHLDELETRFPSVRIDRDVLYVDNGNVLTSAGMCCGIDMCLHIAMRDLGAATANQIARALVAPPHRSGGQAQYVPAPVAVAGDASLAGTRAWALGHLADPITVSEMAKHARMSMRNFTRRFTEQTGTTPMQWLANARLTSAREMLETTDYPIDRVARSSGLGSAANLRLHFRRALATTPTAYRQTFSCEYDTARAV</sequence>
<dbReference type="InterPro" id="IPR009057">
    <property type="entry name" value="Homeodomain-like_sf"/>
</dbReference>
<dbReference type="InterPro" id="IPR052158">
    <property type="entry name" value="INH-QAR"/>
</dbReference>
<dbReference type="Proteomes" id="UP000295627">
    <property type="component" value="Unassembled WGS sequence"/>
</dbReference>
<dbReference type="RefSeq" id="WP_078336196.1">
    <property type="nucleotide sequence ID" value="NZ_MAFQ01000016.1"/>
</dbReference>
<dbReference type="SUPFAM" id="SSF52317">
    <property type="entry name" value="Class I glutamine amidotransferase-like"/>
    <property type="match status" value="1"/>
</dbReference>
<dbReference type="Pfam" id="PF01965">
    <property type="entry name" value="DJ-1_PfpI"/>
    <property type="match status" value="1"/>
</dbReference>
<dbReference type="GO" id="GO:0003700">
    <property type="term" value="F:DNA-binding transcription factor activity"/>
    <property type="evidence" value="ECO:0007669"/>
    <property type="project" value="InterPro"/>
</dbReference>
<keyword evidence="1" id="KW-0805">Transcription regulation</keyword>
<keyword evidence="2" id="KW-0238">DNA-binding</keyword>
<protein>
    <submittedName>
        <fullName evidence="5">Helix-turn-helix domain-containing protein</fullName>
    </submittedName>
</protein>
<dbReference type="EMBL" id="RXLR01000033">
    <property type="protein sequence ID" value="TDH17534.1"/>
    <property type="molecule type" value="Genomic_DNA"/>
</dbReference>
<dbReference type="AlphaFoldDB" id="A0A4R5P402"/>
<evidence type="ECO:0000313" key="5">
    <source>
        <dbReference type="EMBL" id="TDH17534.1"/>
    </source>
</evidence>
<organism evidence="5 6">
    <name type="scientific">Mycobacteroides franklinii</name>
    <dbReference type="NCBI Taxonomy" id="948102"/>
    <lineage>
        <taxon>Bacteria</taxon>
        <taxon>Bacillati</taxon>
        <taxon>Actinomycetota</taxon>
        <taxon>Actinomycetes</taxon>
        <taxon>Mycobacteriales</taxon>
        <taxon>Mycobacteriaceae</taxon>
        <taxon>Mycobacteroides</taxon>
    </lineage>
</organism>
<dbReference type="PROSITE" id="PS01124">
    <property type="entry name" value="HTH_ARAC_FAMILY_2"/>
    <property type="match status" value="1"/>
</dbReference>